<feature type="region of interest" description="Disordered" evidence="1">
    <location>
        <begin position="1"/>
        <end position="81"/>
    </location>
</feature>
<evidence type="ECO:0000313" key="3">
    <source>
        <dbReference type="Proteomes" id="UP000481861"/>
    </source>
</evidence>
<feature type="compositionally biased region" description="Basic and acidic residues" evidence="1">
    <location>
        <begin position="1"/>
        <end position="10"/>
    </location>
</feature>
<organism evidence="2 3">
    <name type="scientific">Massariosphaeria phaeospora</name>
    <dbReference type="NCBI Taxonomy" id="100035"/>
    <lineage>
        <taxon>Eukaryota</taxon>
        <taxon>Fungi</taxon>
        <taxon>Dikarya</taxon>
        <taxon>Ascomycota</taxon>
        <taxon>Pezizomycotina</taxon>
        <taxon>Dothideomycetes</taxon>
        <taxon>Pleosporomycetidae</taxon>
        <taxon>Pleosporales</taxon>
        <taxon>Pleosporales incertae sedis</taxon>
        <taxon>Massariosphaeria</taxon>
    </lineage>
</organism>
<reference evidence="2 3" key="1">
    <citation type="submission" date="2020-01" db="EMBL/GenBank/DDBJ databases">
        <authorList>
            <consortium name="DOE Joint Genome Institute"/>
            <person name="Haridas S."/>
            <person name="Albert R."/>
            <person name="Binder M."/>
            <person name="Bloem J."/>
            <person name="Labutti K."/>
            <person name="Salamov A."/>
            <person name="Andreopoulos B."/>
            <person name="Baker S.E."/>
            <person name="Barry K."/>
            <person name="Bills G."/>
            <person name="Bluhm B.H."/>
            <person name="Cannon C."/>
            <person name="Castanera R."/>
            <person name="Culley D.E."/>
            <person name="Daum C."/>
            <person name="Ezra D."/>
            <person name="Gonzalez J.B."/>
            <person name="Henrissat B."/>
            <person name="Kuo A."/>
            <person name="Liang C."/>
            <person name="Lipzen A."/>
            <person name="Lutzoni F."/>
            <person name="Magnuson J."/>
            <person name="Mondo S."/>
            <person name="Nolan M."/>
            <person name="Ohm R."/>
            <person name="Pangilinan J."/>
            <person name="Park H.-J.H."/>
            <person name="Ramirez L."/>
            <person name="Alfaro M."/>
            <person name="Sun H."/>
            <person name="Tritt A."/>
            <person name="Yoshinaga Y."/>
            <person name="Zwiers L.-H.L."/>
            <person name="Turgeon B.G."/>
            <person name="Goodwin S.B."/>
            <person name="Spatafora J.W."/>
            <person name="Crous P.W."/>
            <person name="Grigoriev I.V."/>
        </authorList>
    </citation>
    <scope>NUCLEOTIDE SEQUENCE [LARGE SCALE GENOMIC DNA]</scope>
    <source>
        <strain evidence="2 3">CBS 611.86</strain>
    </source>
</reference>
<gene>
    <name evidence="2" type="ORF">BDV95DRAFT_588450</name>
</gene>
<sequence>MRCVQEDTKTVPKGTATYTRFPSHLTPLSSSRPHKQSHKQSYTQTPCKSKTKFPSSTLTDVTSRPPVQSSRNHTNEGPCTALHLQMHTVKHLAATTLQRQAMTRQKRRPMHVHHVCLSAAELTQTTQSPHGKHVRTT</sequence>
<keyword evidence="3" id="KW-1185">Reference proteome</keyword>
<name>A0A7C8I0R7_9PLEO</name>
<feature type="compositionally biased region" description="Polar residues" evidence="1">
    <location>
        <begin position="16"/>
        <end position="31"/>
    </location>
</feature>
<accession>A0A7C8I0R7</accession>
<feature type="compositionally biased region" description="Polar residues" evidence="1">
    <location>
        <begin position="39"/>
        <end position="77"/>
    </location>
</feature>
<evidence type="ECO:0000313" key="2">
    <source>
        <dbReference type="EMBL" id="KAF2864772.1"/>
    </source>
</evidence>
<protein>
    <submittedName>
        <fullName evidence="2">Uncharacterized protein</fullName>
    </submittedName>
</protein>
<comment type="caution">
    <text evidence="2">The sequence shown here is derived from an EMBL/GenBank/DDBJ whole genome shotgun (WGS) entry which is preliminary data.</text>
</comment>
<dbReference type="Proteomes" id="UP000481861">
    <property type="component" value="Unassembled WGS sequence"/>
</dbReference>
<proteinExistence type="predicted"/>
<dbReference type="EMBL" id="JAADJZ010000040">
    <property type="protein sequence ID" value="KAF2864772.1"/>
    <property type="molecule type" value="Genomic_DNA"/>
</dbReference>
<evidence type="ECO:0000256" key="1">
    <source>
        <dbReference type="SAM" id="MobiDB-lite"/>
    </source>
</evidence>
<dbReference type="AlphaFoldDB" id="A0A7C8I0R7"/>